<evidence type="ECO:0000313" key="1">
    <source>
        <dbReference type="EMBL" id="KDN25722.1"/>
    </source>
</evidence>
<dbReference type="InterPro" id="IPR013433">
    <property type="entry name" value="PHA_gran_rgn"/>
</dbReference>
<protein>
    <submittedName>
        <fullName evidence="1">Putative polyhydroxyalkanoic acid system protein</fullName>
    </submittedName>
</protein>
<dbReference type="OrthoDB" id="287584at2"/>
<sequence length="95" mass="10564">MPDIRIEKRHNFDLETARTQAKKWLEEAKATFGVDATYEQGIDTDTVAIKKSGVDGRAFLDADKVIFEADLAFLAKPLKGVISSGIQEGLDRYFA</sequence>
<evidence type="ECO:0000313" key="2">
    <source>
        <dbReference type="Proteomes" id="UP000035860"/>
    </source>
</evidence>
<dbReference type="Pfam" id="PF09650">
    <property type="entry name" value="PHA_gran_rgn"/>
    <property type="match status" value="1"/>
</dbReference>
<dbReference type="AlphaFoldDB" id="A0A066UIQ5"/>
<reference evidence="1 2" key="1">
    <citation type="journal article" date="2014" name="Genome Announc.">
        <title>Draft Genome Sequence of Moraxella bovoculi Strain 237T (ATCC BAA-1259T) Isolated from a Calf with Infectious Bovine Keratoconjunctivitis.</title>
        <authorList>
            <person name="Calcutt M.J."/>
            <person name="Foecking M.F."/>
            <person name="Martin N.T."/>
            <person name="Mhlanga-Mutangadura T."/>
            <person name="Reilly T.J."/>
        </authorList>
    </citation>
    <scope>NUCLEOTIDE SEQUENCE [LARGE SCALE GENOMIC DNA]</scope>
    <source>
        <strain evidence="1 2">237</strain>
    </source>
</reference>
<keyword evidence="2" id="KW-1185">Reference proteome</keyword>
<dbReference type="eggNOG" id="ENOG5033ABY">
    <property type="taxonomic scope" value="Bacteria"/>
</dbReference>
<dbReference type="GeneID" id="301975206"/>
<organism evidence="1 2">
    <name type="scientific">Moraxella bovoculi 237</name>
    <dbReference type="NCBI Taxonomy" id="743974"/>
    <lineage>
        <taxon>Bacteria</taxon>
        <taxon>Pseudomonadati</taxon>
        <taxon>Pseudomonadota</taxon>
        <taxon>Gammaproteobacteria</taxon>
        <taxon>Moraxellales</taxon>
        <taxon>Moraxellaceae</taxon>
        <taxon>Moraxella</taxon>
    </lineage>
</organism>
<dbReference type="NCBIfam" id="TIGR02610">
    <property type="entry name" value="PHA_gran_rgn"/>
    <property type="match status" value="1"/>
</dbReference>
<dbReference type="Proteomes" id="UP000035860">
    <property type="component" value="Unassembled WGS sequence"/>
</dbReference>
<name>A0A066UIQ5_9GAMM</name>
<proteinExistence type="predicted"/>
<dbReference type="EMBL" id="AOMT01000005">
    <property type="protein sequence ID" value="KDN25722.1"/>
    <property type="molecule type" value="Genomic_DNA"/>
</dbReference>
<dbReference type="RefSeq" id="WP_036362125.1">
    <property type="nucleotide sequence ID" value="NZ_AOMT01000005.1"/>
</dbReference>
<accession>A0A066UIQ5</accession>
<gene>
    <name evidence="1" type="ORF">MBO_00960</name>
</gene>
<comment type="caution">
    <text evidence="1">The sequence shown here is derived from an EMBL/GenBank/DDBJ whole genome shotgun (WGS) entry which is preliminary data.</text>
</comment>